<dbReference type="EMBL" id="CP030840">
    <property type="protein sequence ID" value="AXC12871.1"/>
    <property type="molecule type" value="Genomic_DNA"/>
</dbReference>
<gene>
    <name evidence="2" type="ORF">ACPOL_3586</name>
</gene>
<accession>A0A2Z5G142</accession>
<dbReference type="Pfam" id="PF01126">
    <property type="entry name" value="Heme_oxygenase"/>
    <property type="match status" value="1"/>
</dbReference>
<dbReference type="SUPFAM" id="SSF48613">
    <property type="entry name" value="Heme oxygenase-like"/>
    <property type="match status" value="1"/>
</dbReference>
<dbReference type="CDD" id="cd19166">
    <property type="entry name" value="HemeO-bac"/>
    <property type="match status" value="1"/>
</dbReference>
<evidence type="ECO:0000256" key="1">
    <source>
        <dbReference type="SAM" id="MobiDB-lite"/>
    </source>
</evidence>
<protein>
    <submittedName>
        <fullName evidence="2">Bacteriophytochrome heme oxygenase BphO</fullName>
    </submittedName>
</protein>
<dbReference type="InterPro" id="IPR016053">
    <property type="entry name" value="Haem_Oase-like"/>
</dbReference>
<reference evidence="2 3" key="1">
    <citation type="journal article" date="2018" name="Front. Microbiol.">
        <title>Hydrolytic Capabilities as a Key to Environmental Success: Chitinolytic and Cellulolytic Acidobacteria From Acidic Sub-arctic Soils and Boreal Peatlands.</title>
        <authorList>
            <person name="Belova S.E."/>
            <person name="Ravin N.V."/>
            <person name="Pankratov T.A."/>
            <person name="Rakitin A.L."/>
            <person name="Ivanova A.A."/>
            <person name="Beletsky A.V."/>
            <person name="Mardanov A.V."/>
            <person name="Sinninghe Damste J.S."/>
            <person name="Dedysh S.N."/>
        </authorList>
    </citation>
    <scope>NUCLEOTIDE SEQUENCE [LARGE SCALE GENOMIC DNA]</scope>
    <source>
        <strain evidence="2 3">SBC82</strain>
    </source>
</reference>
<evidence type="ECO:0000313" key="2">
    <source>
        <dbReference type="EMBL" id="AXC12871.1"/>
    </source>
</evidence>
<name>A0A2Z5G142_9BACT</name>
<dbReference type="GO" id="GO:0006788">
    <property type="term" value="P:heme oxidation"/>
    <property type="evidence" value="ECO:0007669"/>
    <property type="project" value="InterPro"/>
</dbReference>
<feature type="region of interest" description="Disordered" evidence="1">
    <location>
        <begin position="1"/>
        <end position="43"/>
    </location>
</feature>
<dbReference type="OrthoDB" id="114943at2"/>
<dbReference type="AlphaFoldDB" id="A0A2Z5G142"/>
<evidence type="ECO:0000313" key="3">
    <source>
        <dbReference type="Proteomes" id="UP000253606"/>
    </source>
</evidence>
<dbReference type="Proteomes" id="UP000253606">
    <property type="component" value="Chromosome"/>
</dbReference>
<dbReference type="Gene3D" id="1.20.910.10">
    <property type="entry name" value="Heme oxygenase-like"/>
    <property type="match status" value="1"/>
</dbReference>
<sequence>MWPGTQVLKNHAPEMGRGDQRSTLETAAESPDHQQQTVQSASSALSLRLRNETSSLHEQVERDLRLPDSIHTLDEYRECLIRFYRLYRPLEAALLGCDGWSDAGLSIQERLRTVRLASDLCALGVVPIMMRDAPVRALPVMPSFAHSLGALYVLEGATLGARFILRRLEQVLGAQLTGATAFFACRIPNAEDSWKYFKKCLDDYGIAHPGEAQQVIEGAIATFRSIGEWMKNDQHR</sequence>
<dbReference type="InterPro" id="IPR016084">
    <property type="entry name" value="Haem_Oase-like_multi-hlx"/>
</dbReference>
<organism evidence="2 3">
    <name type="scientific">Acidisarcina polymorpha</name>
    <dbReference type="NCBI Taxonomy" id="2211140"/>
    <lineage>
        <taxon>Bacteria</taxon>
        <taxon>Pseudomonadati</taxon>
        <taxon>Acidobacteriota</taxon>
        <taxon>Terriglobia</taxon>
        <taxon>Terriglobales</taxon>
        <taxon>Acidobacteriaceae</taxon>
        <taxon>Acidisarcina</taxon>
    </lineage>
</organism>
<dbReference type="KEGG" id="abas:ACPOL_3586"/>
<feature type="compositionally biased region" description="Basic and acidic residues" evidence="1">
    <location>
        <begin position="11"/>
        <end position="22"/>
    </location>
</feature>
<keyword evidence="3" id="KW-1185">Reference proteome</keyword>
<dbReference type="GO" id="GO:0004392">
    <property type="term" value="F:heme oxygenase (decyclizing) activity"/>
    <property type="evidence" value="ECO:0007669"/>
    <property type="project" value="InterPro"/>
</dbReference>
<proteinExistence type="predicted"/>